<dbReference type="Proteomes" id="UP001174936">
    <property type="component" value="Unassembled WGS sequence"/>
</dbReference>
<evidence type="ECO:0000259" key="3">
    <source>
        <dbReference type="PROSITE" id="PS50048"/>
    </source>
</evidence>
<dbReference type="CDD" id="cd00067">
    <property type="entry name" value="GAL4"/>
    <property type="match status" value="1"/>
</dbReference>
<dbReference type="PANTHER" id="PTHR47784">
    <property type="entry name" value="STEROL UPTAKE CONTROL PROTEIN 2"/>
    <property type="match status" value="1"/>
</dbReference>
<evidence type="ECO:0000313" key="5">
    <source>
        <dbReference type="Proteomes" id="UP001174936"/>
    </source>
</evidence>
<dbReference type="PROSITE" id="PS50048">
    <property type="entry name" value="ZN2_CY6_FUNGAL_2"/>
    <property type="match status" value="1"/>
</dbReference>
<keyword evidence="5" id="KW-1185">Reference proteome</keyword>
<gene>
    <name evidence="4" type="ORF">B0T16DRAFT_395771</name>
</gene>
<accession>A0AA39YLL8</accession>
<feature type="region of interest" description="Disordered" evidence="2">
    <location>
        <begin position="49"/>
        <end position="92"/>
    </location>
</feature>
<protein>
    <recommendedName>
        <fullName evidence="3">Zn(2)-C6 fungal-type domain-containing protein</fullName>
    </recommendedName>
</protein>
<dbReference type="InterPro" id="IPR053157">
    <property type="entry name" value="Sterol_Uptake_Regulator"/>
</dbReference>
<name>A0AA39YLL8_9PEZI</name>
<dbReference type="AlphaFoldDB" id="A0AA39YLL8"/>
<evidence type="ECO:0000256" key="2">
    <source>
        <dbReference type="SAM" id="MobiDB-lite"/>
    </source>
</evidence>
<keyword evidence="1" id="KW-0539">Nucleus</keyword>
<dbReference type="Pfam" id="PF00172">
    <property type="entry name" value="Zn_clus"/>
    <property type="match status" value="1"/>
</dbReference>
<evidence type="ECO:0000313" key="4">
    <source>
        <dbReference type="EMBL" id="KAK0654854.1"/>
    </source>
</evidence>
<organism evidence="4 5">
    <name type="scientific">Cercophora newfieldiana</name>
    <dbReference type="NCBI Taxonomy" id="92897"/>
    <lineage>
        <taxon>Eukaryota</taxon>
        <taxon>Fungi</taxon>
        <taxon>Dikarya</taxon>
        <taxon>Ascomycota</taxon>
        <taxon>Pezizomycotina</taxon>
        <taxon>Sordariomycetes</taxon>
        <taxon>Sordariomycetidae</taxon>
        <taxon>Sordariales</taxon>
        <taxon>Lasiosphaeriaceae</taxon>
        <taxon>Cercophora</taxon>
    </lineage>
</organism>
<dbReference type="EMBL" id="JAULSV010000001">
    <property type="protein sequence ID" value="KAK0654854.1"/>
    <property type="molecule type" value="Genomic_DNA"/>
</dbReference>
<dbReference type="PROSITE" id="PS00463">
    <property type="entry name" value="ZN2_CY6_FUNGAL_1"/>
    <property type="match status" value="1"/>
</dbReference>
<feature type="domain" description="Zn(2)-C6 fungal-type" evidence="3">
    <location>
        <begin position="11"/>
        <end position="41"/>
    </location>
</feature>
<dbReference type="SUPFAM" id="SSF57701">
    <property type="entry name" value="Zn2/Cys6 DNA-binding domain"/>
    <property type="match status" value="1"/>
</dbReference>
<dbReference type="Gene3D" id="4.10.240.10">
    <property type="entry name" value="Zn(2)-C6 fungal-type DNA-binding domain"/>
    <property type="match status" value="1"/>
</dbReference>
<proteinExistence type="predicted"/>
<feature type="compositionally biased region" description="Low complexity" evidence="2">
    <location>
        <begin position="57"/>
        <end position="73"/>
    </location>
</feature>
<reference evidence="4" key="1">
    <citation type="submission" date="2023-06" db="EMBL/GenBank/DDBJ databases">
        <title>Genome-scale phylogeny and comparative genomics of the fungal order Sordariales.</title>
        <authorList>
            <consortium name="Lawrence Berkeley National Laboratory"/>
            <person name="Hensen N."/>
            <person name="Bonometti L."/>
            <person name="Westerberg I."/>
            <person name="Brannstrom I.O."/>
            <person name="Guillou S."/>
            <person name="Cros-Aarteil S."/>
            <person name="Calhoun S."/>
            <person name="Haridas S."/>
            <person name="Kuo A."/>
            <person name="Mondo S."/>
            <person name="Pangilinan J."/>
            <person name="Riley R."/>
            <person name="Labutti K."/>
            <person name="Andreopoulos B."/>
            <person name="Lipzen A."/>
            <person name="Chen C."/>
            <person name="Yanf M."/>
            <person name="Daum C."/>
            <person name="Ng V."/>
            <person name="Clum A."/>
            <person name="Steindorff A."/>
            <person name="Ohm R."/>
            <person name="Martin F."/>
            <person name="Silar P."/>
            <person name="Natvig D."/>
            <person name="Lalanne C."/>
            <person name="Gautier V."/>
            <person name="Ament-Velasquez S.L."/>
            <person name="Kruys A."/>
            <person name="Hutchinson M.I."/>
            <person name="Powell A.J."/>
            <person name="Barry K."/>
            <person name="Miller A.N."/>
            <person name="Grigoriev I.V."/>
            <person name="Debuchy R."/>
            <person name="Gladieux P."/>
            <person name="Thoren M.H."/>
            <person name="Johannesson H."/>
        </authorList>
    </citation>
    <scope>NUCLEOTIDE SEQUENCE</scope>
    <source>
        <strain evidence="4">SMH2532-1</strain>
    </source>
</reference>
<dbReference type="InterPro" id="IPR001138">
    <property type="entry name" value="Zn2Cys6_DnaBD"/>
</dbReference>
<dbReference type="SMART" id="SM00066">
    <property type="entry name" value="GAL4"/>
    <property type="match status" value="1"/>
</dbReference>
<dbReference type="GO" id="GO:0001228">
    <property type="term" value="F:DNA-binding transcription activator activity, RNA polymerase II-specific"/>
    <property type="evidence" value="ECO:0007669"/>
    <property type="project" value="TreeGrafter"/>
</dbReference>
<evidence type="ECO:0000256" key="1">
    <source>
        <dbReference type="ARBA" id="ARBA00023242"/>
    </source>
</evidence>
<comment type="caution">
    <text evidence="4">The sequence shown here is derived from an EMBL/GenBank/DDBJ whole genome shotgun (WGS) entry which is preliminary data.</text>
</comment>
<dbReference type="GO" id="GO:0008270">
    <property type="term" value="F:zinc ion binding"/>
    <property type="evidence" value="ECO:0007669"/>
    <property type="project" value="InterPro"/>
</dbReference>
<feature type="compositionally biased region" description="Polar residues" evidence="2">
    <location>
        <begin position="74"/>
        <end position="90"/>
    </location>
</feature>
<dbReference type="PANTHER" id="PTHR47784:SF4">
    <property type="entry name" value="ZN(II)2CYS6 TRANSCRIPTION FACTOR (EUROFUNG)"/>
    <property type="match status" value="1"/>
</dbReference>
<dbReference type="InterPro" id="IPR036864">
    <property type="entry name" value="Zn2-C6_fun-type_DNA-bd_sf"/>
</dbReference>
<sequence length="425" mass="46314">MRRSHRKSRYGCKECKQRHAKCDECRPVCGSCAAAKRDCSYLNSSATLPLPSPSPSASPLSRRPSTSPGPTSSVQPTTGQLPVTSQTAQDCPNGGENRYSILHLQLLHHLDHGFLDVIGPGQSEFATVLQMAKKEAFTAPFLMDELLALSAAHQSTLITDNNERGLYRIEATRLQTRAIAEYNAVVTLQQQESSSCHLVAIFLFSTFLGQHVLFDTLSSFNTTTAGHNLAAFLGQLVHCLSLQSGIAAVAGRSWPTLMAELRARLGPDAEHFHPDPEVVGDANAMTPAAWECAMLRARLAGDDSDTSVGGSELSLSSREACCAAVDALQRMFDVQQPPSSAIGTGSQPQFINVQKWLVLVPGEYTNLLARRQPEALVVLAYYAVMLHQMRGHWVVGNAGEALVRAIDDYLGVYWADWLKWPRSIL</sequence>